<dbReference type="EMBL" id="VVND01000056">
    <property type="protein sequence ID" value="KAA3157438.1"/>
    <property type="molecule type" value="Genomic_DNA"/>
</dbReference>
<dbReference type="PROSITE" id="PS51257">
    <property type="entry name" value="PROKAR_LIPOPROTEIN"/>
    <property type="match status" value="1"/>
</dbReference>
<dbReference type="InterPro" id="IPR033985">
    <property type="entry name" value="SusD-like_N"/>
</dbReference>
<dbReference type="InterPro" id="IPR011990">
    <property type="entry name" value="TPR-like_helical_dom_sf"/>
</dbReference>
<keyword evidence="10" id="KW-1185">Reference proteome</keyword>
<dbReference type="CDD" id="cd08977">
    <property type="entry name" value="SusD"/>
    <property type="match status" value="1"/>
</dbReference>
<comment type="similarity">
    <text evidence="2">Belongs to the SusD family.</text>
</comment>
<reference evidence="9" key="2">
    <citation type="submission" date="2023-10" db="EMBL/GenBank/DDBJ databases">
        <title>Genome Sequence of the Bacteria from From Gut Wall in Crohn's Disease.</title>
        <authorList>
            <person name="Rodriguez-Palacios A."/>
        </authorList>
    </citation>
    <scope>NUCLEOTIDE SEQUENCE</scope>
    <source>
        <strain evidence="9">CavFT-hAR58</strain>
    </source>
</reference>
<gene>
    <name evidence="8" type="ORF">F2A26_14670</name>
    <name evidence="9" type="ORF">RVH17_01620</name>
</gene>
<name>A0AAE4RWF3_9BACT</name>
<comment type="caution">
    <text evidence="9">The sequence shown here is derived from an EMBL/GenBank/DDBJ whole genome shotgun (WGS) entry which is preliminary data.</text>
</comment>
<evidence type="ECO:0000313" key="9">
    <source>
        <dbReference type="EMBL" id="MDU0258826.1"/>
    </source>
</evidence>
<comment type="subcellular location">
    <subcellularLocation>
        <location evidence="1">Cell outer membrane</location>
    </subcellularLocation>
</comment>
<feature type="domain" description="RagB/SusD" evidence="6">
    <location>
        <begin position="314"/>
        <end position="526"/>
    </location>
</feature>
<evidence type="ECO:0000313" key="8">
    <source>
        <dbReference type="EMBL" id="KAA3157438.1"/>
    </source>
</evidence>
<evidence type="ECO:0000256" key="3">
    <source>
        <dbReference type="ARBA" id="ARBA00022729"/>
    </source>
</evidence>
<evidence type="ECO:0000313" key="10">
    <source>
        <dbReference type="Proteomes" id="UP000324870"/>
    </source>
</evidence>
<dbReference type="InterPro" id="IPR012944">
    <property type="entry name" value="SusD_RagB_dom"/>
</dbReference>
<dbReference type="Pfam" id="PF14322">
    <property type="entry name" value="SusD-like_3"/>
    <property type="match status" value="1"/>
</dbReference>
<feature type="domain" description="SusD-like N-terminal" evidence="7">
    <location>
        <begin position="100"/>
        <end position="235"/>
    </location>
</feature>
<evidence type="ECO:0000256" key="2">
    <source>
        <dbReference type="ARBA" id="ARBA00006275"/>
    </source>
</evidence>
<dbReference type="GO" id="GO:0009279">
    <property type="term" value="C:cell outer membrane"/>
    <property type="evidence" value="ECO:0007669"/>
    <property type="project" value="UniProtKB-SubCell"/>
</dbReference>
<sequence length="527" mass="60015">MKKFITSAYSRLGRFVVIAVAGCIFSACSDFLDVPLESTVATSNFYKTAEEFDMGLTGVYNMLLSAEWANGDRYGSYFQGFLILGRVGTDEMIIPTNIDGNETELCNYTYTPSHRYISRTWYVQYRGIQRACVIIDRLTDTDIGNESEKKRILGEAYFLRAFYYFHLVRLFGEVPIINHEVTDLTMVQTEKSSVAQVYEQIVSDLKLAIGNLPVSNANGRAHYYAAKALLGKVYLQMAGEPLEDSEAAALAEVELNEVIQSGRFELVKDYFSLFDASNEYSSEYLFDVEFANNGTTTYGGQVGTIDGVQTPNNLYWSAVWSTQEFYETYDPADLRRDNIARFKYVYDDNQNLVKEDLSSEPIYYAYKFRHALTEEGRGPGWANWANPINFPIIRYADVLLMYAEAVWRAHEVPSPEALEYVNQVRRRGFGVDIKTPNEAVDLKMMDGDKFAEALLAERSFELCFEGQRWYDLVRFGKLEEGVKKLAKYSSVATSQAQNFQPKHVIFPIPQDVIDASNGKIEQNPLWK</sequence>
<keyword evidence="3" id="KW-0732">Signal</keyword>
<evidence type="ECO:0000259" key="7">
    <source>
        <dbReference type="Pfam" id="PF14322"/>
    </source>
</evidence>
<protein>
    <submittedName>
        <fullName evidence="9">RagB/SusD family nutrient uptake outer membrane protein</fullName>
    </submittedName>
</protein>
<dbReference type="Proteomes" id="UP000324870">
    <property type="component" value="Unassembled WGS sequence"/>
</dbReference>
<dbReference type="RefSeq" id="WP_009598411.1">
    <property type="nucleotide sequence ID" value="NZ_BAAFKU010000038.1"/>
</dbReference>
<dbReference type="Pfam" id="PF07980">
    <property type="entry name" value="SusD_RagB"/>
    <property type="match status" value="1"/>
</dbReference>
<dbReference type="Proteomes" id="UP001181347">
    <property type="component" value="Unassembled WGS sequence"/>
</dbReference>
<dbReference type="SUPFAM" id="SSF48452">
    <property type="entry name" value="TPR-like"/>
    <property type="match status" value="1"/>
</dbReference>
<evidence type="ECO:0000259" key="6">
    <source>
        <dbReference type="Pfam" id="PF07980"/>
    </source>
</evidence>
<organism evidence="9 11">
    <name type="scientific">Alistipes finegoldii</name>
    <dbReference type="NCBI Taxonomy" id="214856"/>
    <lineage>
        <taxon>Bacteria</taxon>
        <taxon>Pseudomonadati</taxon>
        <taxon>Bacteroidota</taxon>
        <taxon>Bacteroidia</taxon>
        <taxon>Bacteroidales</taxon>
        <taxon>Rikenellaceae</taxon>
        <taxon>Alistipes</taxon>
    </lineage>
</organism>
<evidence type="ECO:0000313" key="11">
    <source>
        <dbReference type="Proteomes" id="UP001181347"/>
    </source>
</evidence>
<dbReference type="Gene3D" id="1.25.40.390">
    <property type="match status" value="1"/>
</dbReference>
<evidence type="ECO:0000256" key="4">
    <source>
        <dbReference type="ARBA" id="ARBA00023136"/>
    </source>
</evidence>
<evidence type="ECO:0000256" key="1">
    <source>
        <dbReference type="ARBA" id="ARBA00004442"/>
    </source>
</evidence>
<dbReference type="AlphaFoldDB" id="A0AAE4RWF3"/>
<proteinExistence type="inferred from homology"/>
<accession>A0AAE4RWF3</accession>
<dbReference type="EMBL" id="JAWDES010000003">
    <property type="protein sequence ID" value="MDU0258826.1"/>
    <property type="molecule type" value="Genomic_DNA"/>
</dbReference>
<evidence type="ECO:0000256" key="5">
    <source>
        <dbReference type="ARBA" id="ARBA00023237"/>
    </source>
</evidence>
<keyword evidence="5" id="KW-0998">Cell outer membrane</keyword>
<keyword evidence="4" id="KW-0472">Membrane</keyword>
<reference evidence="8 10" key="1">
    <citation type="journal article" date="2019" name="Nat. Med.">
        <title>A library of human gut bacterial isolates paired with longitudinal multiomics data enables mechanistic microbiome research.</title>
        <authorList>
            <person name="Poyet M."/>
            <person name="Groussin M."/>
            <person name="Gibbons S.M."/>
            <person name="Avila-Pacheco J."/>
            <person name="Jiang X."/>
            <person name="Kearney S.M."/>
            <person name="Perrotta A.R."/>
            <person name="Berdy B."/>
            <person name="Zhao S."/>
            <person name="Lieberman T.D."/>
            <person name="Swanson P.K."/>
            <person name="Smith M."/>
            <person name="Roesemann S."/>
            <person name="Alexander J.E."/>
            <person name="Rich S.A."/>
            <person name="Livny J."/>
            <person name="Vlamakis H."/>
            <person name="Clish C."/>
            <person name="Bullock K."/>
            <person name="Deik A."/>
            <person name="Scott J."/>
            <person name="Pierce K.A."/>
            <person name="Xavier R.J."/>
            <person name="Alm E.J."/>
        </authorList>
    </citation>
    <scope>NUCLEOTIDE SEQUENCE [LARGE SCALE GENOMIC DNA]</scope>
    <source>
        <strain evidence="8 10">BIOML-A1</strain>
    </source>
</reference>